<dbReference type="InterPro" id="IPR025139">
    <property type="entry name" value="DUF4062"/>
</dbReference>
<dbReference type="Pfam" id="PF13271">
    <property type="entry name" value="DUF4062"/>
    <property type="match status" value="1"/>
</dbReference>
<dbReference type="OrthoDB" id="72299at2"/>
<dbReference type="RefSeq" id="WP_134827518.1">
    <property type="nucleotide sequence ID" value="NZ_SPDQ01000019.1"/>
</dbReference>
<organism evidence="2 3">
    <name type="scientific">Pseudomonas kribbensis</name>
    <dbReference type="NCBI Taxonomy" id="1628086"/>
    <lineage>
        <taxon>Bacteria</taxon>
        <taxon>Pseudomonadati</taxon>
        <taxon>Pseudomonadota</taxon>
        <taxon>Gammaproteobacteria</taxon>
        <taxon>Pseudomonadales</taxon>
        <taxon>Pseudomonadaceae</taxon>
        <taxon>Pseudomonas</taxon>
    </lineage>
</organism>
<evidence type="ECO:0000313" key="3">
    <source>
        <dbReference type="Proteomes" id="UP000297555"/>
    </source>
</evidence>
<dbReference type="Proteomes" id="UP000297555">
    <property type="component" value="Unassembled WGS sequence"/>
</dbReference>
<protein>
    <submittedName>
        <fullName evidence="2">DUF4062 domain-containing protein</fullName>
    </submittedName>
</protein>
<evidence type="ECO:0000259" key="1">
    <source>
        <dbReference type="Pfam" id="PF13271"/>
    </source>
</evidence>
<reference evidence="2 3" key="1">
    <citation type="submission" date="2019-03" db="EMBL/GenBank/DDBJ databases">
        <title>Draft genome sequence of humic substances-degrading Pseudomonas kribbensis CHA-19 from forest soil.</title>
        <authorList>
            <person name="Kim D."/>
        </authorList>
    </citation>
    <scope>NUCLEOTIDE SEQUENCE [LARGE SCALE GENOMIC DNA]</scope>
    <source>
        <strain evidence="2 3">CHA-19</strain>
    </source>
</reference>
<comment type="caution">
    <text evidence="2">The sequence shown here is derived from an EMBL/GenBank/DDBJ whole genome shotgun (WGS) entry which is preliminary data.</text>
</comment>
<dbReference type="AlphaFoldDB" id="A0A4Y8VGR1"/>
<accession>A0A4Y8VGR1</accession>
<name>A0A4Y8VGR1_9PSED</name>
<gene>
    <name evidence="2" type="ORF">E4J90_18670</name>
</gene>
<proteinExistence type="predicted"/>
<feature type="domain" description="DUF4062" evidence="1">
    <location>
        <begin position="5"/>
        <end position="100"/>
    </location>
</feature>
<sequence length="309" mass="36187">MARPRIFVSSTYYDLKHIRNSLEIFIDGFGYESVLYEQGDIPFHHNNPLDVSCYDEIKRCHILVLIVGGRYGSPASEPDTDMSKGLDFYNSVTKREYETARNNDIPIYIFVEKNVLSEFRTYKNNRDNDSVKYAHVDNVQIFKLIDEIYAQGRNNLVKEFENFDHISSWLRDQWAGLFADYLSDRSRDKELEELSVQIAGLKDINSVLKGYTESILEKIQPENFRTMIDQSNKHLKDRSMSVFSENRLIEYVRSSSRKRISLSKMFDVFTRSDSLEDFLDRLGLEVELPTLKDNKDASDDFESLKRELQ</sequence>
<evidence type="ECO:0000313" key="2">
    <source>
        <dbReference type="EMBL" id="TFH79009.1"/>
    </source>
</evidence>
<dbReference type="EMBL" id="SPDQ01000019">
    <property type="protein sequence ID" value="TFH79009.1"/>
    <property type="molecule type" value="Genomic_DNA"/>
</dbReference>